<sequence length="104" mass="10842">MLAALLATMLRLPFTVLGLLLAVVAIVVGIRMLIAARGTGRVQPLVIGALAMSGFVVVTSGASIAAWPAQMALQECQDRAVTNTARAQCEATFTENLFDAVRVG</sequence>
<dbReference type="RefSeq" id="WP_284250902.1">
    <property type="nucleotide sequence ID" value="NZ_BSUM01000001.1"/>
</dbReference>
<protein>
    <submittedName>
        <fullName evidence="2">Uncharacterized protein</fullName>
    </submittedName>
</protein>
<keyword evidence="3" id="KW-1185">Reference proteome</keyword>
<accession>A0AA38CTK3</accession>
<proteinExistence type="predicted"/>
<organism evidence="2 3">
    <name type="scientific">Litorihabitans aurantiacus</name>
    <dbReference type="NCBI Taxonomy" id="1930061"/>
    <lineage>
        <taxon>Bacteria</taxon>
        <taxon>Bacillati</taxon>
        <taxon>Actinomycetota</taxon>
        <taxon>Actinomycetes</taxon>
        <taxon>Micrococcales</taxon>
        <taxon>Beutenbergiaceae</taxon>
        <taxon>Litorihabitans</taxon>
    </lineage>
</organism>
<dbReference type="AlphaFoldDB" id="A0AA38CTK3"/>
<keyword evidence="1" id="KW-1133">Transmembrane helix</keyword>
<keyword evidence="1" id="KW-0812">Transmembrane</keyword>
<feature type="transmembrane region" description="Helical" evidence="1">
    <location>
        <begin position="12"/>
        <end position="33"/>
    </location>
</feature>
<dbReference type="EMBL" id="BSUM01000001">
    <property type="protein sequence ID" value="GMA32199.1"/>
    <property type="molecule type" value="Genomic_DNA"/>
</dbReference>
<keyword evidence="1" id="KW-0472">Membrane</keyword>
<reference evidence="2" key="2">
    <citation type="submission" date="2023-02" db="EMBL/GenBank/DDBJ databases">
        <authorList>
            <person name="Sun Q."/>
            <person name="Mori K."/>
        </authorList>
    </citation>
    <scope>NUCLEOTIDE SEQUENCE</scope>
    <source>
        <strain evidence="2">NBRC 112290</strain>
    </source>
</reference>
<evidence type="ECO:0000313" key="2">
    <source>
        <dbReference type="EMBL" id="GMA32199.1"/>
    </source>
</evidence>
<dbReference type="Proteomes" id="UP001157161">
    <property type="component" value="Unassembled WGS sequence"/>
</dbReference>
<gene>
    <name evidence="2" type="ORF">GCM10025875_21910</name>
</gene>
<evidence type="ECO:0000256" key="1">
    <source>
        <dbReference type="SAM" id="Phobius"/>
    </source>
</evidence>
<name>A0AA38CTK3_9MICO</name>
<evidence type="ECO:0000313" key="3">
    <source>
        <dbReference type="Proteomes" id="UP001157161"/>
    </source>
</evidence>
<comment type="caution">
    <text evidence="2">The sequence shown here is derived from an EMBL/GenBank/DDBJ whole genome shotgun (WGS) entry which is preliminary data.</text>
</comment>
<reference evidence="2" key="1">
    <citation type="journal article" date="2014" name="Int. J. Syst. Evol. Microbiol.">
        <title>Complete genome sequence of Corynebacterium casei LMG S-19264T (=DSM 44701T), isolated from a smear-ripened cheese.</title>
        <authorList>
            <consortium name="US DOE Joint Genome Institute (JGI-PGF)"/>
            <person name="Walter F."/>
            <person name="Albersmeier A."/>
            <person name="Kalinowski J."/>
            <person name="Ruckert C."/>
        </authorList>
    </citation>
    <scope>NUCLEOTIDE SEQUENCE</scope>
    <source>
        <strain evidence="2">NBRC 112290</strain>
    </source>
</reference>
<feature type="transmembrane region" description="Helical" evidence="1">
    <location>
        <begin position="45"/>
        <end position="67"/>
    </location>
</feature>